<dbReference type="OrthoDB" id="9212904at2759"/>
<feature type="non-terminal residue" evidence="2">
    <location>
        <position position="128"/>
    </location>
</feature>
<name>A0A852NQ76_9PASS</name>
<evidence type="ECO:0000256" key="1">
    <source>
        <dbReference type="SAM" id="MobiDB-lite"/>
    </source>
</evidence>
<feature type="region of interest" description="Disordered" evidence="1">
    <location>
        <begin position="36"/>
        <end position="60"/>
    </location>
</feature>
<dbReference type="Proteomes" id="UP000658642">
    <property type="component" value="Unassembled WGS sequence"/>
</dbReference>
<evidence type="ECO:0000313" key="3">
    <source>
        <dbReference type="Proteomes" id="UP000658642"/>
    </source>
</evidence>
<protein>
    <submittedName>
        <fullName evidence="2">HES5 factor</fullName>
    </submittedName>
</protein>
<feature type="compositionally biased region" description="Polar residues" evidence="1">
    <location>
        <begin position="99"/>
        <end position="110"/>
    </location>
</feature>
<feature type="non-terminal residue" evidence="2">
    <location>
        <position position="1"/>
    </location>
</feature>
<dbReference type="AlphaFoldDB" id="A0A852NQ76"/>
<organism evidence="2 3">
    <name type="scientific">Atrichornis clamosus</name>
    <dbReference type="NCBI Taxonomy" id="449594"/>
    <lineage>
        <taxon>Eukaryota</taxon>
        <taxon>Metazoa</taxon>
        <taxon>Chordata</taxon>
        <taxon>Craniata</taxon>
        <taxon>Vertebrata</taxon>
        <taxon>Euteleostomi</taxon>
        <taxon>Archelosauria</taxon>
        <taxon>Archosauria</taxon>
        <taxon>Dinosauria</taxon>
        <taxon>Saurischia</taxon>
        <taxon>Theropoda</taxon>
        <taxon>Coelurosauria</taxon>
        <taxon>Aves</taxon>
        <taxon>Neognathae</taxon>
        <taxon>Neoaves</taxon>
        <taxon>Telluraves</taxon>
        <taxon>Australaves</taxon>
        <taxon>Passeriformes</taxon>
        <taxon>Menuridae</taxon>
        <taxon>Atrichornis</taxon>
    </lineage>
</organism>
<feature type="compositionally biased region" description="Basic residues" evidence="1">
    <location>
        <begin position="81"/>
        <end position="91"/>
    </location>
</feature>
<reference evidence="2" key="1">
    <citation type="submission" date="2020-02" db="EMBL/GenBank/DDBJ databases">
        <title>Bird 10,000 Genomes (B10K) Project - Family phase.</title>
        <authorList>
            <person name="Zhang G."/>
        </authorList>
    </citation>
    <scope>NUCLEOTIDE SEQUENCE</scope>
    <source>
        <strain evidence="2">B10K-DU-029-61</strain>
        <tissue evidence="2">Blood</tissue>
    </source>
</reference>
<comment type="caution">
    <text evidence="2">The sequence shown here is derived from an EMBL/GenBank/DDBJ whole genome shotgun (WGS) entry which is preliminary data.</text>
</comment>
<accession>A0A852NQ76</accession>
<dbReference type="EMBL" id="WBMZ01001997">
    <property type="protein sequence ID" value="NXY14335.1"/>
    <property type="molecule type" value="Genomic_DNA"/>
</dbReference>
<keyword evidence="3" id="KW-1185">Reference proteome</keyword>
<feature type="region of interest" description="Disordered" evidence="1">
    <location>
        <begin position="77"/>
        <end position="128"/>
    </location>
</feature>
<proteinExistence type="predicted"/>
<gene>
    <name evidence="2" type="primary">Hes5_0</name>
    <name evidence="2" type="ORF">ATRCLA_R00132</name>
</gene>
<evidence type="ECO:0000313" key="2">
    <source>
        <dbReference type="EMBL" id="NXY14335.1"/>
    </source>
</evidence>
<sequence>DRIYSRLEQLKLLREKGVQRHYPSSELEKADILGMAGSDPEYGRALAAPAESPQQDYPDGHRRCLKAALQFLSLRSTSTGTRRKLSCHSRRSQVAPEDSGSSSAAASTHQPPAKPAAPKPSRTLRRRW</sequence>